<keyword evidence="1" id="KW-0548">Nucleotidyltransferase</keyword>
<name>A0ACC7P2C2_9BACL</name>
<organism evidence="1 2">
    <name type="scientific">Paenibacillus mesotrionivorans</name>
    <dbReference type="NCBI Taxonomy" id="3160968"/>
    <lineage>
        <taxon>Bacteria</taxon>
        <taxon>Bacillati</taxon>
        <taxon>Bacillota</taxon>
        <taxon>Bacilli</taxon>
        <taxon>Bacillales</taxon>
        <taxon>Paenibacillaceae</taxon>
        <taxon>Paenibacillus</taxon>
    </lineage>
</organism>
<evidence type="ECO:0000313" key="2">
    <source>
        <dbReference type="Proteomes" id="UP001631969"/>
    </source>
</evidence>
<protein>
    <submittedName>
        <fullName evidence="1">Diguanylate cyclase domain-containing protein</fullName>
        <ecNumber evidence="1">2.7.7.65</ecNumber>
    </submittedName>
</protein>
<proteinExistence type="predicted"/>
<sequence>MSIKLRTCLSLVFGLLMILLTILLGVVINRISSNNIEKEIGNTLGGIAYQMSDKLDYFMWSRSGEVDVVSKLDVLRNPEERADAQELLQELKANIPSFTWIGLTDAKGVVTASTENLLQGVDISQRPVFKEGSKGKFIGDVHEAVLLAKLLPNPTGEAMQFVDISVPLTDSAGQFSGVLAAHLSWEWSKEMENSLLESYSSLKEHVDIIVVSRRDNVVLLGPGELVGQSLQLDSIQKASSQKGGWALEFWPDGKSYVTGYAYGDGYMNYGGLEWTVLVREPKHIAYQSVHDMQRYIFIIGFAAAAVFALLGWLVAGLVAKPLTNIAAAARRIQSGERIELPRHKGIADIENLTDSLGNLLRNLTSTEAALGHMENLAHHDRLTGLPNRVGFEEYTRLIADRRNSPGSGAILMYMDLDGFKKVNDTLGHAAGDELLRIVAQRLLGQLREGDMAARLGGDEFVAVLRHGHADSRKVAMAAAGRILDAIREPYLLDGREATVGISIGAAAWPEDGADLQEVMKLADAALYKSKHKGKNCVTLHNG</sequence>
<gene>
    <name evidence="1" type="ORF">ACI1P1_19270</name>
</gene>
<evidence type="ECO:0000313" key="1">
    <source>
        <dbReference type="EMBL" id="MFM9330445.1"/>
    </source>
</evidence>
<comment type="caution">
    <text evidence="1">The sequence shown here is derived from an EMBL/GenBank/DDBJ whole genome shotgun (WGS) entry which is preliminary data.</text>
</comment>
<keyword evidence="2" id="KW-1185">Reference proteome</keyword>
<dbReference type="EMBL" id="JBJURJ010000013">
    <property type="protein sequence ID" value="MFM9330445.1"/>
    <property type="molecule type" value="Genomic_DNA"/>
</dbReference>
<reference evidence="1" key="1">
    <citation type="submission" date="2024-12" db="EMBL/GenBank/DDBJ databases">
        <authorList>
            <person name="Wu N."/>
        </authorList>
    </citation>
    <scope>NUCLEOTIDE SEQUENCE</scope>
    <source>
        <strain evidence="1">P15</strain>
    </source>
</reference>
<dbReference type="Proteomes" id="UP001631969">
    <property type="component" value="Unassembled WGS sequence"/>
</dbReference>
<keyword evidence="1" id="KW-0808">Transferase</keyword>
<dbReference type="EC" id="2.7.7.65" evidence="1"/>
<accession>A0ACC7P2C2</accession>